<reference evidence="1" key="1">
    <citation type="submission" date="2018-04" db="EMBL/GenBank/DDBJ databases">
        <title>Transcriptome of Schizaphis graminum biotype I.</title>
        <authorList>
            <person name="Scully E.D."/>
            <person name="Geib S.M."/>
            <person name="Palmer N.A."/>
            <person name="Koch K."/>
            <person name="Bradshaw J."/>
            <person name="Heng-Moss T."/>
            <person name="Sarath G."/>
        </authorList>
    </citation>
    <scope>NUCLEOTIDE SEQUENCE</scope>
</reference>
<evidence type="ECO:0000313" key="1">
    <source>
        <dbReference type="EMBL" id="MBY25583.1"/>
    </source>
</evidence>
<gene>
    <name evidence="1" type="ORF">g.156441</name>
</gene>
<organism evidence="1">
    <name type="scientific">Schizaphis graminum</name>
    <name type="common">Green bug aphid</name>
    <dbReference type="NCBI Taxonomy" id="13262"/>
    <lineage>
        <taxon>Eukaryota</taxon>
        <taxon>Metazoa</taxon>
        <taxon>Ecdysozoa</taxon>
        <taxon>Arthropoda</taxon>
        <taxon>Hexapoda</taxon>
        <taxon>Insecta</taxon>
        <taxon>Pterygota</taxon>
        <taxon>Neoptera</taxon>
        <taxon>Paraneoptera</taxon>
        <taxon>Hemiptera</taxon>
        <taxon>Sternorrhyncha</taxon>
        <taxon>Aphidomorpha</taxon>
        <taxon>Aphidoidea</taxon>
        <taxon>Aphididae</taxon>
        <taxon>Aphidini</taxon>
        <taxon>Schizaphis</taxon>
    </lineage>
</organism>
<dbReference type="EMBL" id="GGMR01012964">
    <property type="protein sequence ID" value="MBY25583.1"/>
    <property type="molecule type" value="Transcribed_RNA"/>
</dbReference>
<proteinExistence type="predicted"/>
<dbReference type="AlphaFoldDB" id="A0A2S2P7Z8"/>
<sequence length="127" mass="14578">MGQHPILYGFYDHLRTIEERGRNYFRRAVNGQRVRQADYRVYPRNDVTTRNAWIIVENGRYNLTDFMTNAAYTPEQIIRNEIGEPNFPHQGIVPEILMQPLPLPAEPVIGPLILGTVRPSPIQPPAA</sequence>
<accession>A0A2S2P7Z8</accession>
<name>A0A2S2P7Z8_SCHGA</name>
<protein>
    <submittedName>
        <fullName evidence="1">Uncharacterized protein</fullName>
    </submittedName>
</protein>